<dbReference type="InterPro" id="IPR029060">
    <property type="entry name" value="PIN-like_dom_sf"/>
</dbReference>
<evidence type="ECO:0000313" key="1">
    <source>
        <dbReference type="EMBL" id="MFC0517066.1"/>
    </source>
</evidence>
<dbReference type="InterPro" id="IPR021799">
    <property type="entry name" value="PIN-like_prokaryotic"/>
</dbReference>
<reference evidence="1 2" key="1">
    <citation type="submission" date="2024-09" db="EMBL/GenBank/DDBJ databases">
        <authorList>
            <person name="Sun Q."/>
            <person name="Mori K."/>
        </authorList>
    </citation>
    <scope>NUCLEOTIDE SEQUENCE [LARGE SCALE GENOMIC DNA]</scope>
    <source>
        <strain evidence="1 2">NCAIM B.02415</strain>
    </source>
</reference>
<dbReference type="RefSeq" id="WP_377024833.1">
    <property type="nucleotide sequence ID" value="NZ_JBHLTS010000071.1"/>
</dbReference>
<dbReference type="PANTHER" id="PTHR39550">
    <property type="entry name" value="SLL0658 PROTEIN"/>
    <property type="match status" value="1"/>
</dbReference>
<protein>
    <submittedName>
        <fullName evidence="1">DUF3368 domain-containing protein</fullName>
    </submittedName>
</protein>
<dbReference type="PANTHER" id="PTHR39550:SF1">
    <property type="entry name" value="SLL0658 PROTEIN"/>
    <property type="match status" value="1"/>
</dbReference>
<organism evidence="1 2">
    <name type="scientific">Mucilaginibacter angelicae</name>
    <dbReference type="NCBI Taxonomy" id="869718"/>
    <lineage>
        <taxon>Bacteria</taxon>
        <taxon>Pseudomonadati</taxon>
        <taxon>Bacteroidota</taxon>
        <taxon>Sphingobacteriia</taxon>
        <taxon>Sphingobacteriales</taxon>
        <taxon>Sphingobacteriaceae</taxon>
        <taxon>Mucilaginibacter</taxon>
    </lineage>
</organism>
<keyword evidence="2" id="KW-1185">Reference proteome</keyword>
<gene>
    <name evidence="1" type="ORF">ACFFGT_22850</name>
</gene>
<name>A0ABV6LCA7_9SPHI</name>
<dbReference type="Proteomes" id="UP001589828">
    <property type="component" value="Unassembled WGS sequence"/>
</dbReference>
<comment type="caution">
    <text evidence="1">The sequence shown here is derived from an EMBL/GenBank/DDBJ whole genome shotgun (WGS) entry which is preliminary data.</text>
</comment>
<dbReference type="SUPFAM" id="SSF88723">
    <property type="entry name" value="PIN domain-like"/>
    <property type="match status" value="1"/>
</dbReference>
<dbReference type="EMBL" id="JBHLTS010000071">
    <property type="protein sequence ID" value="MFC0517066.1"/>
    <property type="molecule type" value="Genomic_DNA"/>
</dbReference>
<evidence type="ECO:0000313" key="2">
    <source>
        <dbReference type="Proteomes" id="UP001589828"/>
    </source>
</evidence>
<dbReference type="Pfam" id="PF11848">
    <property type="entry name" value="DUF3368"/>
    <property type="match status" value="1"/>
</dbReference>
<sequence>MIERIVVITDTSCFIILDKISALYLLPVLFSKVITTPEIADEFGKALPDWVIIQRVQNSELQNQIKEIVDPGEASAIALAEEVKCDYLLTDDRAARKFAEQRGITVKGSAGVLLYAKQQKVIPLMRPCLDRIQQTNFRISQSLVDRLLSEANE</sequence>
<accession>A0ABV6LCA7</accession>
<proteinExistence type="predicted"/>